<keyword evidence="2" id="KW-0378">Hydrolase</keyword>
<organism evidence="2 3">
    <name type="scientific">Terrilactibacillus laevilacticus</name>
    <dbReference type="NCBI Taxonomy" id="1380157"/>
    <lineage>
        <taxon>Bacteria</taxon>
        <taxon>Bacillati</taxon>
        <taxon>Bacillota</taxon>
        <taxon>Bacilli</taxon>
        <taxon>Bacillales</taxon>
        <taxon>Bacillaceae</taxon>
        <taxon>Terrilactibacillus</taxon>
    </lineage>
</organism>
<dbReference type="SUPFAM" id="SSF53474">
    <property type="entry name" value="alpha/beta-Hydrolases"/>
    <property type="match status" value="1"/>
</dbReference>
<dbReference type="InterPro" id="IPR050266">
    <property type="entry name" value="AB_hydrolase_sf"/>
</dbReference>
<proteinExistence type="predicted"/>
<evidence type="ECO:0000259" key="1">
    <source>
        <dbReference type="Pfam" id="PF00561"/>
    </source>
</evidence>
<dbReference type="InterPro" id="IPR000073">
    <property type="entry name" value="AB_hydrolase_1"/>
</dbReference>
<protein>
    <submittedName>
        <fullName evidence="2">Alpha/beta fold hydrolase</fullName>
    </submittedName>
</protein>
<feature type="domain" description="AB hydrolase-1" evidence="1">
    <location>
        <begin position="21"/>
        <end position="120"/>
    </location>
</feature>
<keyword evidence="3" id="KW-1185">Reference proteome</keyword>
<name>A0ABW5PNM3_9BACI</name>
<dbReference type="InterPro" id="IPR029058">
    <property type="entry name" value="AB_hydrolase_fold"/>
</dbReference>
<accession>A0ABW5PNM3</accession>
<sequence length="277" mass="31967">MPDVFTNGINIHYEVRGEGEPILFLHGLGGSWKMWAPQMEYFPKKHKMIMMDLRGHGGTSRVFPNDVFDPYLMAEDVKYFLDELGIKKINIVGLSQGSVTAQLFAIKYSHYIKHLILSNGYSEIPTLVSGWVLKLSIFIFKRLSYKTLLNLMMKVYKNDEYTKKILDDSFSIDKKTLIMAKAHHFPNHTSELKHISAPTLVMGGDRKVVGVDERKGSEILFENIPNSTLALFKDAFDPLSTMRKDIFNEMIMDFIEERPLKRYDGVRYKEKDQIEVS</sequence>
<evidence type="ECO:0000313" key="2">
    <source>
        <dbReference type="EMBL" id="MFD2616461.1"/>
    </source>
</evidence>
<reference evidence="3" key="1">
    <citation type="journal article" date="2019" name="Int. J. Syst. Evol. Microbiol.">
        <title>The Global Catalogue of Microorganisms (GCM) 10K type strain sequencing project: providing services to taxonomists for standard genome sequencing and annotation.</title>
        <authorList>
            <consortium name="The Broad Institute Genomics Platform"/>
            <consortium name="The Broad Institute Genome Sequencing Center for Infectious Disease"/>
            <person name="Wu L."/>
            <person name="Ma J."/>
        </authorList>
    </citation>
    <scope>NUCLEOTIDE SEQUENCE [LARGE SCALE GENOMIC DNA]</scope>
    <source>
        <strain evidence="3">TISTR 2241</strain>
    </source>
</reference>
<dbReference type="Proteomes" id="UP001597458">
    <property type="component" value="Unassembled WGS sequence"/>
</dbReference>
<dbReference type="RefSeq" id="WP_141189928.1">
    <property type="nucleotide sequence ID" value="NZ_VHOA01000003.1"/>
</dbReference>
<dbReference type="Pfam" id="PF00561">
    <property type="entry name" value="Abhydrolase_1"/>
    <property type="match status" value="1"/>
</dbReference>
<dbReference type="GO" id="GO:0016787">
    <property type="term" value="F:hydrolase activity"/>
    <property type="evidence" value="ECO:0007669"/>
    <property type="project" value="UniProtKB-KW"/>
</dbReference>
<evidence type="ECO:0000313" key="3">
    <source>
        <dbReference type="Proteomes" id="UP001597458"/>
    </source>
</evidence>
<dbReference type="Gene3D" id="3.40.50.1820">
    <property type="entry name" value="alpha/beta hydrolase"/>
    <property type="match status" value="1"/>
</dbReference>
<gene>
    <name evidence="2" type="ORF">ACFSTF_03910</name>
</gene>
<dbReference type="PANTHER" id="PTHR43798">
    <property type="entry name" value="MONOACYLGLYCEROL LIPASE"/>
    <property type="match status" value="1"/>
</dbReference>
<comment type="caution">
    <text evidence="2">The sequence shown here is derived from an EMBL/GenBank/DDBJ whole genome shotgun (WGS) entry which is preliminary data.</text>
</comment>
<dbReference type="EMBL" id="JBHUMR010000007">
    <property type="protein sequence ID" value="MFD2616461.1"/>
    <property type="molecule type" value="Genomic_DNA"/>
</dbReference>